<evidence type="ECO:0000259" key="3">
    <source>
        <dbReference type="Pfam" id="PF00930"/>
    </source>
</evidence>
<dbReference type="RefSeq" id="WP_380599195.1">
    <property type="nucleotide sequence ID" value="NZ_JBHSDU010000003.1"/>
</dbReference>
<dbReference type="EMBL" id="JBHSDU010000003">
    <property type="protein sequence ID" value="MFC4311130.1"/>
    <property type="molecule type" value="Genomic_DNA"/>
</dbReference>
<dbReference type="Gene3D" id="3.40.50.1820">
    <property type="entry name" value="alpha/beta hydrolase"/>
    <property type="match status" value="1"/>
</dbReference>
<feature type="domain" description="Dipeptidylpeptidase IV N-terminal" evidence="3">
    <location>
        <begin position="127"/>
        <end position="464"/>
    </location>
</feature>
<reference evidence="5" key="1">
    <citation type="journal article" date="2019" name="Int. J. Syst. Evol. Microbiol.">
        <title>The Global Catalogue of Microorganisms (GCM) 10K type strain sequencing project: providing services to taxonomists for standard genome sequencing and annotation.</title>
        <authorList>
            <consortium name="The Broad Institute Genomics Platform"/>
            <consortium name="The Broad Institute Genome Sequencing Center for Infectious Disease"/>
            <person name="Wu L."/>
            <person name="Ma J."/>
        </authorList>
    </citation>
    <scope>NUCLEOTIDE SEQUENCE [LARGE SCALE GENOMIC DNA]</scope>
    <source>
        <strain evidence="5">CGMCC 1.10759</strain>
    </source>
</reference>
<gene>
    <name evidence="4" type="ORF">ACFPN2_18680</name>
</gene>
<dbReference type="SUPFAM" id="SSF82171">
    <property type="entry name" value="DPP6 N-terminal domain-like"/>
    <property type="match status" value="1"/>
</dbReference>
<keyword evidence="5" id="KW-1185">Reference proteome</keyword>
<dbReference type="Gene3D" id="2.140.10.30">
    <property type="entry name" value="Dipeptidylpeptidase IV, N-terminal domain"/>
    <property type="match status" value="1"/>
</dbReference>
<dbReference type="PANTHER" id="PTHR11731:SF193">
    <property type="entry name" value="DIPEPTIDYL PEPTIDASE 9"/>
    <property type="match status" value="1"/>
</dbReference>
<comment type="caution">
    <text evidence="4">The sequence shown here is derived from an EMBL/GenBank/DDBJ whole genome shotgun (WGS) entry which is preliminary data.</text>
</comment>
<evidence type="ECO:0000256" key="1">
    <source>
        <dbReference type="SAM" id="SignalP"/>
    </source>
</evidence>
<dbReference type="Proteomes" id="UP001595904">
    <property type="component" value="Unassembled WGS sequence"/>
</dbReference>
<proteinExistence type="predicted"/>
<feature type="signal peptide" evidence="1">
    <location>
        <begin position="1"/>
        <end position="26"/>
    </location>
</feature>
<keyword evidence="1" id="KW-0732">Signal</keyword>
<feature type="chain" id="PRO_5047264133" evidence="1">
    <location>
        <begin position="27"/>
        <end position="760"/>
    </location>
</feature>
<dbReference type="InterPro" id="IPR002469">
    <property type="entry name" value="Peptidase_S9B_N"/>
</dbReference>
<feature type="domain" description="Peptidase S9 prolyl oligopeptidase catalytic" evidence="2">
    <location>
        <begin position="561"/>
        <end position="756"/>
    </location>
</feature>
<dbReference type="SUPFAM" id="SSF53474">
    <property type="entry name" value="alpha/beta-Hydrolases"/>
    <property type="match status" value="1"/>
</dbReference>
<dbReference type="PANTHER" id="PTHR11731">
    <property type="entry name" value="PROTEASE FAMILY S9B,C DIPEPTIDYL-PEPTIDASE IV-RELATED"/>
    <property type="match status" value="1"/>
</dbReference>
<dbReference type="InterPro" id="IPR001375">
    <property type="entry name" value="Peptidase_S9_cat"/>
</dbReference>
<accession>A0ABV8SWK6</accession>
<dbReference type="InterPro" id="IPR050278">
    <property type="entry name" value="Serine_Prot_S9B/DPPIV"/>
</dbReference>
<dbReference type="Pfam" id="PF00930">
    <property type="entry name" value="DPPIV_N"/>
    <property type="match status" value="1"/>
</dbReference>
<name>A0ABV8SWK6_9GAMM</name>
<evidence type="ECO:0000259" key="2">
    <source>
        <dbReference type="Pfam" id="PF00326"/>
    </source>
</evidence>
<evidence type="ECO:0000313" key="4">
    <source>
        <dbReference type="EMBL" id="MFC4311130.1"/>
    </source>
</evidence>
<dbReference type="Pfam" id="PF00326">
    <property type="entry name" value="Peptidase_S9"/>
    <property type="match status" value="1"/>
</dbReference>
<evidence type="ECO:0000313" key="5">
    <source>
        <dbReference type="Proteomes" id="UP001595904"/>
    </source>
</evidence>
<dbReference type="InterPro" id="IPR029058">
    <property type="entry name" value="AB_hydrolase_fold"/>
</dbReference>
<protein>
    <submittedName>
        <fullName evidence="4">DPP IV N-terminal domain-containing protein</fullName>
    </submittedName>
</protein>
<sequence length="760" mass="84800">MRYTTTKLAILATCLTGLTLSTEASFAEPLTVARIFADPDLSGPRLREPKFSPDGRYVTYLQGKADNKDQLDLWAFDTRSGTARVLVDSRKLVGDDEKLSAEEEARRERQRTASLRGIVEYEFSSDGKRLLIPLGGDLYLYDLDAKAEPVTRLTHSASYETDAKLSPGGRYVSFIRDQNLFVIDLRSRQERALTTDGAGLVQNGVAEFVAQEEMGRSTGYWWSPDDSHIAFTRIDDSPVQEVERFEINADGARMFRQRYPAAGTANTKVELKVVDLATSKIGDLELGLGDGYLARVKWFPDSKSLAVQRQPRDQKKLELLKIDVASGASRVLLTETSPHWIELNDDFKFLQSKPQFIWSSRRTGYKHLYLYDLDGKLLHPLTSGDWMVVGDGSENGLVGIDEAAGRVYFLGSKDSPLERHLYSVPLEGSGKVTRVSRKAGWHDVKLLPGGRGYLDVHSSPDQPPAASLRKLDGSLQHWLLRNPLDATHPYHPYVSNQVTEEYGSVPASDGQQLYYRLMKPAKLVAGKRYPAVIDVYGGPHFQYVRKDWMGGARATQGLFRQVLAQNGFVVLTLDNRGSGFRGNAFETAIAGRTGKAEIEDQLRGVEYLKSLPFVAGDRIGIMGWSYGGYMSLMALTTTKAFRAGVAGAPVTDWSLYDTHYTERYLGTPQNNAEGYRASAVLPYADSLHGSLLLVHGMADDNVLFTHSTRLMQTLQSLNKPFDVMTYPGGKHGLVRMPQQGRHYYEMVLRFFERELNAPES</sequence>
<organism evidence="4 5">
    <name type="scientific">Steroidobacter flavus</name>
    <dbReference type="NCBI Taxonomy" id="1842136"/>
    <lineage>
        <taxon>Bacteria</taxon>
        <taxon>Pseudomonadati</taxon>
        <taxon>Pseudomonadota</taxon>
        <taxon>Gammaproteobacteria</taxon>
        <taxon>Steroidobacterales</taxon>
        <taxon>Steroidobacteraceae</taxon>
        <taxon>Steroidobacter</taxon>
    </lineage>
</organism>